<dbReference type="EMBL" id="CM044701">
    <property type="protein sequence ID" value="KAI5681052.1"/>
    <property type="molecule type" value="Genomic_DNA"/>
</dbReference>
<organism evidence="1 2">
    <name type="scientific">Catharanthus roseus</name>
    <name type="common">Madagascar periwinkle</name>
    <name type="synonym">Vinca rosea</name>
    <dbReference type="NCBI Taxonomy" id="4058"/>
    <lineage>
        <taxon>Eukaryota</taxon>
        <taxon>Viridiplantae</taxon>
        <taxon>Streptophyta</taxon>
        <taxon>Embryophyta</taxon>
        <taxon>Tracheophyta</taxon>
        <taxon>Spermatophyta</taxon>
        <taxon>Magnoliopsida</taxon>
        <taxon>eudicotyledons</taxon>
        <taxon>Gunneridae</taxon>
        <taxon>Pentapetalae</taxon>
        <taxon>asterids</taxon>
        <taxon>lamiids</taxon>
        <taxon>Gentianales</taxon>
        <taxon>Apocynaceae</taxon>
        <taxon>Rauvolfioideae</taxon>
        <taxon>Vinceae</taxon>
        <taxon>Catharanthinae</taxon>
        <taxon>Catharanthus</taxon>
    </lineage>
</organism>
<proteinExistence type="predicted"/>
<gene>
    <name evidence="1" type="ORF">M9H77_02279</name>
</gene>
<sequence length="258" mass="29265">MNILLTANEYKYVMSDPCLDIGEESIKEDREAKKEGFGLSSAKFFGTCFTVSCAFKVISIPARTGRRRRGRGRTELFSSSSSSTSRSHASSSSSKYNPRMDFRTTSSSITNAYNKTKSVGRNWVEDAADDVDQGTDLPNFIGTCLFMCSVEERLQRERLRDLAVFERLDGNPRKSSANLAVKKFCRTISTREIRASSVRPLLVLEETLNHLFSLWASAEHPFDVVHEFLFDRTRSIRQDLSMQSISNDQVITMYEKMV</sequence>
<comment type="caution">
    <text evidence="1">The sequence shown here is derived from an EMBL/GenBank/DDBJ whole genome shotgun (WGS) entry which is preliminary data.</text>
</comment>
<dbReference type="Proteomes" id="UP001060085">
    <property type="component" value="Linkage Group LG01"/>
</dbReference>
<evidence type="ECO:0000313" key="2">
    <source>
        <dbReference type="Proteomes" id="UP001060085"/>
    </source>
</evidence>
<evidence type="ECO:0000313" key="1">
    <source>
        <dbReference type="EMBL" id="KAI5681052.1"/>
    </source>
</evidence>
<accession>A0ACC0C7Y2</accession>
<reference evidence="2" key="1">
    <citation type="journal article" date="2023" name="Nat. Plants">
        <title>Single-cell RNA sequencing provides a high-resolution roadmap for understanding the multicellular compartmentation of specialized metabolism.</title>
        <authorList>
            <person name="Sun S."/>
            <person name="Shen X."/>
            <person name="Li Y."/>
            <person name="Li Y."/>
            <person name="Wang S."/>
            <person name="Li R."/>
            <person name="Zhang H."/>
            <person name="Shen G."/>
            <person name="Guo B."/>
            <person name="Wei J."/>
            <person name="Xu J."/>
            <person name="St-Pierre B."/>
            <person name="Chen S."/>
            <person name="Sun C."/>
        </authorList>
    </citation>
    <scope>NUCLEOTIDE SEQUENCE [LARGE SCALE GENOMIC DNA]</scope>
</reference>
<name>A0ACC0C7Y2_CATRO</name>
<keyword evidence="2" id="KW-1185">Reference proteome</keyword>
<protein>
    <submittedName>
        <fullName evidence="1">Uncharacterized protein</fullName>
    </submittedName>
</protein>